<evidence type="ECO:0000313" key="9">
    <source>
        <dbReference type="Proteomes" id="UP000469215"/>
    </source>
</evidence>
<dbReference type="PANTHER" id="PTHR12001">
    <property type="entry name" value="GERANYLGERANYL PYROPHOSPHATE SYNTHASE"/>
    <property type="match status" value="1"/>
</dbReference>
<keyword evidence="4" id="KW-0479">Metal-binding</keyword>
<comment type="cofactor">
    <cofactor evidence="1">
        <name>Mg(2+)</name>
        <dbReference type="ChEBI" id="CHEBI:18420"/>
    </cofactor>
</comment>
<dbReference type="GO" id="GO:0046872">
    <property type="term" value="F:metal ion binding"/>
    <property type="evidence" value="ECO:0007669"/>
    <property type="project" value="UniProtKB-KW"/>
</dbReference>
<dbReference type="GO" id="GO:0008299">
    <property type="term" value="P:isoprenoid biosynthetic process"/>
    <property type="evidence" value="ECO:0007669"/>
    <property type="project" value="InterPro"/>
</dbReference>
<evidence type="ECO:0000256" key="6">
    <source>
        <dbReference type="RuleBase" id="RU004466"/>
    </source>
</evidence>
<accession>A0A6N9H9I5</accession>
<dbReference type="InterPro" id="IPR008949">
    <property type="entry name" value="Isoprenoid_synthase_dom_sf"/>
</dbReference>
<dbReference type="InterPro" id="IPR000092">
    <property type="entry name" value="Polyprenyl_synt"/>
</dbReference>
<dbReference type="AlphaFoldDB" id="A0A6N9H9I5"/>
<evidence type="ECO:0000256" key="4">
    <source>
        <dbReference type="ARBA" id="ARBA00022723"/>
    </source>
</evidence>
<evidence type="ECO:0000256" key="3">
    <source>
        <dbReference type="ARBA" id="ARBA00022679"/>
    </source>
</evidence>
<feature type="region of interest" description="Disordered" evidence="7">
    <location>
        <begin position="1"/>
        <end position="28"/>
    </location>
</feature>
<organism evidence="8 9">
    <name type="scientific">Brevibacterium rongguiense</name>
    <dbReference type="NCBI Taxonomy" id="2695267"/>
    <lineage>
        <taxon>Bacteria</taxon>
        <taxon>Bacillati</taxon>
        <taxon>Actinomycetota</taxon>
        <taxon>Actinomycetes</taxon>
        <taxon>Micrococcales</taxon>
        <taxon>Brevibacteriaceae</taxon>
        <taxon>Brevibacterium</taxon>
    </lineage>
</organism>
<keyword evidence="9" id="KW-1185">Reference proteome</keyword>
<dbReference type="PROSITE" id="PS00444">
    <property type="entry name" value="POLYPRENYL_SYNTHASE_2"/>
    <property type="match status" value="1"/>
</dbReference>
<dbReference type="PANTHER" id="PTHR12001:SF69">
    <property type="entry name" value="ALL TRANS-POLYPRENYL-DIPHOSPHATE SYNTHASE PDSS1"/>
    <property type="match status" value="1"/>
</dbReference>
<proteinExistence type="inferred from homology"/>
<dbReference type="CDD" id="cd00685">
    <property type="entry name" value="Trans_IPPS_HT"/>
    <property type="match status" value="1"/>
</dbReference>
<comment type="similarity">
    <text evidence="2 6">Belongs to the FPP/GGPP synthase family.</text>
</comment>
<dbReference type="Pfam" id="PF00348">
    <property type="entry name" value="polyprenyl_synt"/>
    <property type="match status" value="1"/>
</dbReference>
<evidence type="ECO:0000313" key="8">
    <source>
        <dbReference type="EMBL" id="MYM20689.1"/>
    </source>
</evidence>
<dbReference type="Proteomes" id="UP000469215">
    <property type="component" value="Unassembled WGS sequence"/>
</dbReference>
<reference evidence="8 9" key="1">
    <citation type="submission" date="2020-01" db="EMBL/GenBank/DDBJ databases">
        <authorList>
            <person name="Deng T."/>
        </authorList>
    </citation>
    <scope>NUCLEOTIDE SEQUENCE [LARGE SCALE GENOMIC DNA]</scope>
    <source>
        <strain evidence="8 9">5221</strain>
    </source>
</reference>
<evidence type="ECO:0000256" key="2">
    <source>
        <dbReference type="ARBA" id="ARBA00006706"/>
    </source>
</evidence>
<sequence>MEEDMTKAADTPAARSRDRGPLTPGSFAAAGSGLAEELAERLGDVEEILVTAVAQADHLADEASHHLLAAGGKRVRPMLVLLTAQLGDGSRPEVRSAAAAVELIHLATLYHDDVMDDAPLRRGAPAAQHVWGNSVAILTGDLLFARASLLSAQLGVEAVRLQAETFERLVLGQLAEFSGPPAGADPIEHYLRVLADKTGSLIAAAGEFGLIYSNGPRELIGPLRDFGERVGIAFQLADDLIDLAGDGAKTGKTPGTDLREGVPTLPVLYARRAAAAGDAQAAQAIALLDEDLSSDAALEAARRAVVALPATAQAAAEAR</sequence>
<evidence type="ECO:0000256" key="7">
    <source>
        <dbReference type="SAM" id="MobiDB-lite"/>
    </source>
</evidence>
<comment type="caution">
    <text evidence="8">The sequence shown here is derived from an EMBL/GenBank/DDBJ whole genome shotgun (WGS) entry which is preliminary data.</text>
</comment>
<dbReference type="EMBL" id="WWEQ01000068">
    <property type="protein sequence ID" value="MYM20689.1"/>
    <property type="molecule type" value="Genomic_DNA"/>
</dbReference>
<dbReference type="SFLD" id="SFLDG01017">
    <property type="entry name" value="Polyprenyl_Transferase_Like"/>
    <property type="match status" value="1"/>
</dbReference>
<feature type="non-terminal residue" evidence="8">
    <location>
        <position position="319"/>
    </location>
</feature>
<evidence type="ECO:0000256" key="1">
    <source>
        <dbReference type="ARBA" id="ARBA00001946"/>
    </source>
</evidence>
<evidence type="ECO:0000256" key="5">
    <source>
        <dbReference type="ARBA" id="ARBA00022842"/>
    </source>
</evidence>
<keyword evidence="5" id="KW-0460">Magnesium</keyword>
<dbReference type="InterPro" id="IPR033749">
    <property type="entry name" value="Polyprenyl_synt_CS"/>
</dbReference>
<name>A0A6N9H9I5_9MICO</name>
<dbReference type="SUPFAM" id="SSF48576">
    <property type="entry name" value="Terpenoid synthases"/>
    <property type="match status" value="1"/>
</dbReference>
<keyword evidence="3 6" id="KW-0808">Transferase</keyword>
<dbReference type="Gene3D" id="1.10.600.10">
    <property type="entry name" value="Farnesyl Diphosphate Synthase"/>
    <property type="match status" value="1"/>
</dbReference>
<protein>
    <submittedName>
        <fullName evidence="8">Polyprenyl synthetase family protein</fullName>
    </submittedName>
</protein>
<dbReference type="SFLD" id="SFLDS00005">
    <property type="entry name" value="Isoprenoid_Synthase_Type_I"/>
    <property type="match status" value="1"/>
</dbReference>
<dbReference type="GO" id="GO:0004659">
    <property type="term" value="F:prenyltransferase activity"/>
    <property type="evidence" value="ECO:0007669"/>
    <property type="project" value="InterPro"/>
</dbReference>
<gene>
    <name evidence="8" type="ORF">GSY69_12155</name>
</gene>